<name>E5XRZ4_SEGRC</name>
<dbReference type="OrthoDB" id="9828063at2"/>
<protein>
    <submittedName>
        <fullName evidence="2">Uncharacterized protein</fullName>
    </submittedName>
</protein>
<feature type="signal peptide" evidence="1">
    <location>
        <begin position="1"/>
        <end position="28"/>
    </location>
</feature>
<keyword evidence="3" id="KW-1185">Reference proteome</keyword>
<evidence type="ECO:0000313" key="2">
    <source>
        <dbReference type="EMBL" id="EFV12892.1"/>
    </source>
</evidence>
<reference evidence="2 3" key="1">
    <citation type="journal article" date="2011" name="Stand. Genomic Sci.">
        <title>High quality draft genome sequence of Segniliparus rugosus CDC 945(T)= (ATCC BAA-974(T)).</title>
        <authorList>
            <person name="Earl A.M."/>
            <person name="Desjardins C.A."/>
            <person name="Fitzgerald M.G."/>
            <person name="Arachchi H.M."/>
            <person name="Zeng Q."/>
            <person name="Mehta T."/>
            <person name="Griggs A."/>
            <person name="Birren B.W."/>
            <person name="Toney N.C."/>
            <person name="Carr J."/>
            <person name="Posey J."/>
            <person name="Butler W.R."/>
        </authorList>
    </citation>
    <scope>NUCLEOTIDE SEQUENCE [LARGE SCALE GENOMIC DNA]</scope>
    <source>
        <strain evidence="3">ATCC BAA-974 / DSM 45345 / CCUG 50838 / CIP 108380 / JCM 13579 / CDC 945</strain>
    </source>
</reference>
<dbReference type="AlphaFoldDB" id="E5XRZ4"/>
<comment type="caution">
    <text evidence="2">The sequence shown here is derived from an EMBL/GenBank/DDBJ whole genome shotgun (WGS) entry which is preliminary data.</text>
</comment>
<dbReference type="HOGENOM" id="CLU_1804866_0_0_11"/>
<keyword evidence="1" id="KW-0732">Signal</keyword>
<proteinExistence type="predicted"/>
<evidence type="ECO:0000256" key="1">
    <source>
        <dbReference type="SAM" id="SignalP"/>
    </source>
</evidence>
<accession>E5XRZ4</accession>
<dbReference type="RefSeq" id="WP_007470458.1">
    <property type="nucleotide sequence ID" value="NZ_KI391953.1"/>
</dbReference>
<evidence type="ECO:0000313" key="3">
    <source>
        <dbReference type="Proteomes" id="UP000004816"/>
    </source>
</evidence>
<feature type="chain" id="PRO_5003200292" evidence="1">
    <location>
        <begin position="29"/>
        <end position="143"/>
    </location>
</feature>
<organism evidence="2 3">
    <name type="scientific">Segniliparus rugosus (strain ATCC BAA-974 / DSM 45345 / CCUG 50838 / CIP 108380 / JCM 13579 / CDC 945)</name>
    <dbReference type="NCBI Taxonomy" id="679197"/>
    <lineage>
        <taxon>Bacteria</taxon>
        <taxon>Bacillati</taxon>
        <taxon>Actinomycetota</taxon>
        <taxon>Actinomycetes</taxon>
        <taxon>Mycobacteriales</taxon>
        <taxon>Segniliparaceae</taxon>
        <taxon>Segniliparus</taxon>
    </lineage>
</organism>
<dbReference type="Proteomes" id="UP000004816">
    <property type="component" value="Unassembled WGS sequence"/>
</dbReference>
<dbReference type="STRING" id="679197.HMPREF9336_02266"/>
<sequence>MKIIRSAMPVFAAACLGSSWLLAPVASADTSAKDACNQYREANTKANSRWIEFKDNHEDDDSKQYWHDVAADLNDAALTVNDLAKDKGYPNNIQNAFVTYAHSMRDLAESVNRQEKYDRLDRPLKSVIKAQQEVQNACKSYWG</sequence>
<gene>
    <name evidence="2" type="ORF">HMPREF9336_02266</name>
</gene>
<dbReference type="EMBL" id="ACZI02000002">
    <property type="protein sequence ID" value="EFV12892.1"/>
    <property type="molecule type" value="Genomic_DNA"/>
</dbReference>